<dbReference type="InterPro" id="IPR001501">
    <property type="entry name" value="Ni-dep_hyd_lsu"/>
</dbReference>
<accession>A0A933NWY3</accession>
<evidence type="ECO:0000313" key="3">
    <source>
        <dbReference type="EMBL" id="MBI4920660.1"/>
    </source>
</evidence>
<feature type="binding site" evidence="2">
    <location>
        <position position="66"/>
    </location>
    <ligand>
        <name>Ni(2+)</name>
        <dbReference type="ChEBI" id="CHEBI:49786"/>
    </ligand>
</feature>
<feature type="binding site" evidence="2">
    <location>
        <position position="419"/>
    </location>
    <ligand>
        <name>Mg(2+)</name>
        <dbReference type="ChEBI" id="CHEBI:18420"/>
    </ligand>
</feature>
<dbReference type="InterPro" id="IPR029014">
    <property type="entry name" value="NiFe-Hase_large"/>
</dbReference>
<feature type="binding site" evidence="2">
    <location>
        <position position="369"/>
    </location>
    <ligand>
        <name>Mg(2+)</name>
        <dbReference type="ChEBI" id="CHEBI:18420"/>
    </ligand>
</feature>
<feature type="binding site" evidence="2">
    <location>
        <position position="63"/>
    </location>
    <ligand>
        <name>Ni(2+)</name>
        <dbReference type="ChEBI" id="CHEBI:49786"/>
    </ligand>
</feature>
<dbReference type="SUPFAM" id="SSF56762">
    <property type="entry name" value="HydB/Nqo4-like"/>
    <property type="match status" value="1"/>
</dbReference>
<keyword evidence="2" id="KW-0460">Magnesium</keyword>
<name>A0A933NWY3_9HYPH</name>
<dbReference type="PANTHER" id="PTHR43600">
    <property type="entry name" value="COENZYME F420 HYDROGENASE, SUBUNIT ALPHA"/>
    <property type="match status" value="1"/>
</dbReference>
<protein>
    <submittedName>
        <fullName evidence="3">Ni/Fe hydrogenase subunit alpha</fullName>
    </submittedName>
</protein>
<feature type="binding site" evidence="2">
    <location>
        <position position="66"/>
    </location>
    <ligand>
        <name>Fe cation</name>
        <dbReference type="ChEBI" id="CHEBI:24875"/>
    </ligand>
</feature>
<feature type="binding site" evidence="2">
    <location>
        <position position="44"/>
    </location>
    <ligand>
        <name>Mg(2+)</name>
        <dbReference type="ChEBI" id="CHEBI:18420"/>
    </ligand>
</feature>
<dbReference type="GO" id="GO:0016151">
    <property type="term" value="F:nickel cation binding"/>
    <property type="evidence" value="ECO:0007669"/>
    <property type="project" value="InterPro"/>
</dbReference>
<feature type="binding site" evidence="2">
    <location>
        <position position="416"/>
    </location>
    <ligand>
        <name>Fe cation</name>
        <dbReference type="ChEBI" id="CHEBI:24875"/>
    </ligand>
</feature>
<feature type="binding site" evidence="2">
    <location>
        <position position="413"/>
    </location>
    <ligand>
        <name>Ni(2+)</name>
        <dbReference type="ChEBI" id="CHEBI:49786"/>
    </ligand>
</feature>
<dbReference type="PANTHER" id="PTHR43600:SF4">
    <property type="entry name" value="CYTOSOLIC NIFE-HYDROGENASE, ALPHA SUBUNIT"/>
    <property type="match status" value="1"/>
</dbReference>
<dbReference type="Proteomes" id="UP000782610">
    <property type="component" value="Unassembled WGS sequence"/>
</dbReference>
<sequence length="428" mass="47617">MATKTIKVEYISRVEGEGALDLEIAGGKVTSAQLRIFEPPRFFEAFLRGRGHEEIPDIVARICGICPVAYQMGAVHAIEDAFGVKVEGQLRALRRLLYCGEWIESHGLHVVMLHAPDFLGYPDAIQMAAQHGDVVRRGLALKKAGNEILRVLGGREIHPVSVKPGGFHRVPTKAELAPLAEELKRARDIAVDLVRWVAKFPFPDLEQDYEFVAMRHKDEYPLNEGRLVSNRGIDLDIADYETTFEERHVARSTALHSLIKGRGAYLVGPMARYALNFDRLPASIQGLAAEAGLGPVERNPFKSIIVRSLEIAYASEEALRIIADYERPEPAVLLEPRAGVGYGCTEAPRGICWHRYEFEEDGTVKTAKIVPPTSQNQPSIEADLMSVATSMIDASDDEIRHRCEQTIRNYDPCISCSAHFLKLTVTRL</sequence>
<keyword evidence="2" id="KW-0479">Metal-binding</keyword>
<comment type="cofactor">
    <cofactor evidence="2">
        <name>Fe cation</name>
        <dbReference type="ChEBI" id="CHEBI:24875"/>
    </cofactor>
</comment>
<keyword evidence="1" id="KW-0560">Oxidoreductase</keyword>
<dbReference type="PROSITE" id="PS00508">
    <property type="entry name" value="NI_HGENASE_L_2"/>
    <property type="match status" value="1"/>
</dbReference>
<dbReference type="EMBL" id="JACRAF010000007">
    <property type="protein sequence ID" value="MBI4920660.1"/>
    <property type="molecule type" value="Genomic_DNA"/>
</dbReference>
<dbReference type="AlphaFoldDB" id="A0A933NWY3"/>
<dbReference type="InterPro" id="IPR018194">
    <property type="entry name" value="Ni-dep_hyd_lsu_Ni_BS"/>
</dbReference>
<comment type="cofactor">
    <cofactor evidence="2">
        <name>Ni(2+)</name>
        <dbReference type="ChEBI" id="CHEBI:49786"/>
    </cofactor>
</comment>
<evidence type="ECO:0000256" key="2">
    <source>
        <dbReference type="PIRSR" id="PIRSR601501-1"/>
    </source>
</evidence>
<evidence type="ECO:0000313" key="4">
    <source>
        <dbReference type="Proteomes" id="UP000782610"/>
    </source>
</evidence>
<dbReference type="Pfam" id="PF00374">
    <property type="entry name" value="NiFeSe_Hases"/>
    <property type="match status" value="2"/>
</dbReference>
<proteinExistence type="predicted"/>
<organism evidence="3 4">
    <name type="scientific">Devosia nanyangense</name>
    <dbReference type="NCBI Taxonomy" id="1228055"/>
    <lineage>
        <taxon>Bacteria</taxon>
        <taxon>Pseudomonadati</taxon>
        <taxon>Pseudomonadota</taxon>
        <taxon>Alphaproteobacteria</taxon>
        <taxon>Hyphomicrobiales</taxon>
        <taxon>Devosiaceae</taxon>
        <taxon>Devosia</taxon>
    </lineage>
</organism>
<keyword evidence="2" id="KW-0408">Iron</keyword>
<comment type="caution">
    <text evidence="3">The sequence shown here is derived from an EMBL/GenBank/DDBJ whole genome shotgun (WGS) entry which is preliminary data.</text>
</comment>
<gene>
    <name evidence="3" type="ORF">HY834_02840</name>
</gene>
<dbReference type="Gene3D" id="1.10.645.10">
    <property type="entry name" value="Cytochrome-c3 Hydrogenase, chain B"/>
    <property type="match status" value="1"/>
</dbReference>
<evidence type="ECO:0000256" key="1">
    <source>
        <dbReference type="ARBA" id="ARBA00023002"/>
    </source>
</evidence>
<dbReference type="GO" id="GO:0008901">
    <property type="term" value="F:ferredoxin hydrogenase activity"/>
    <property type="evidence" value="ECO:0007669"/>
    <property type="project" value="InterPro"/>
</dbReference>
<reference evidence="3" key="1">
    <citation type="submission" date="2020-07" db="EMBL/GenBank/DDBJ databases">
        <title>Huge and variable diversity of episymbiotic CPR bacteria and DPANN archaea in groundwater ecosystems.</title>
        <authorList>
            <person name="He C.Y."/>
            <person name="Keren R."/>
            <person name="Whittaker M."/>
            <person name="Farag I.F."/>
            <person name="Doudna J."/>
            <person name="Cate J.H.D."/>
            <person name="Banfield J.F."/>
        </authorList>
    </citation>
    <scope>NUCLEOTIDE SEQUENCE</scope>
    <source>
        <strain evidence="3">NC_groundwater_1586_Pr3_B-0.1um_66_15</strain>
    </source>
</reference>
<keyword evidence="2" id="KW-0533">Nickel</keyword>